<organism evidence="1 2">
    <name type="scientific">Methylorubrum extorquens</name>
    <name type="common">Methylobacterium dichloromethanicum</name>
    <name type="synonym">Methylobacterium extorquens</name>
    <dbReference type="NCBI Taxonomy" id="408"/>
    <lineage>
        <taxon>Bacteria</taxon>
        <taxon>Pseudomonadati</taxon>
        <taxon>Pseudomonadota</taxon>
        <taxon>Alphaproteobacteria</taxon>
        <taxon>Hyphomicrobiales</taxon>
        <taxon>Methylobacteriaceae</taxon>
        <taxon>Methylorubrum</taxon>
    </lineage>
</organism>
<reference evidence="2" key="1">
    <citation type="submission" date="2017-10" db="EMBL/GenBank/DDBJ databases">
        <authorList>
            <person name="Regsiter A."/>
            <person name="William W."/>
        </authorList>
    </citation>
    <scope>NUCLEOTIDE SEQUENCE [LARGE SCALE GENOMIC DNA]</scope>
</reference>
<name>A0A2N9AVR0_METEX</name>
<proteinExistence type="predicted"/>
<dbReference type="EMBL" id="LT962688">
    <property type="protein sequence ID" value="SOR31426.1"/>
    <property type="molecule type" value="Genomic_DNA"/>
</dbReference>
<evidence type="ECO:0000313" key="2">
    <source>
        <dbReference type="Proteomes" id="UP000233769"/>
    </source>
</evidence>
<protein>
    <submittedName>
        <fullName evidence="1">Uncharacterized protein</fullName>
    </submittedName>
</protein>
<sequence>MIASASFSGAKVASATTALKILVDKNSDGASAPAPGTVVDASQLFSKTVSIRALDPIAQITESDKLADYAKPSAEVTKWSYRPERTMPANKLHEPILAKDEAAMRALGATGWIAHYAPKLSQSDFEAEARKTLEYNLQSSDADQTYKYYKNAIQGPTTQFSQSEDGKTLVSRTDLDQITRRYQTEMSARQAIMDGSIEFIRPEDEIGLNYTGVSYDMYKDGEFHGNFMNYSYDFEHAKELDKQGIGTYKWSIGLLGFYAKFKLLDLSEIGG</sequence>
<evidence type="ECO:0000313" key="1">
    <source>
        <dbReference type="EMBL" id="SOR31426.1"/>
    </source>
</evidence>
<dbReference type="AlphaFoldDB" id="A0A2N9AVR0"/>
<gene>
    <name evidence="1" type="ORF">TK0001_4841</name>
</gene>
<accession>A0A2N9AVR0</accession>
<dbReference type="Proteomes" id="UP000233769">
    <property type="component" value="Chromosome tk0001"/>
</dbReference>